<organism evidence="1 2">
    <name type="scientific">Bacillus oleivorans</name>
    <dbReference type="NCBI Taxonomy" id="1448271"/>
    <lineage>
        <taxon>Bacteria</taxon>
        <taxon>Bacillati</taxon>
        <taxon>Bacillota</taxon>
        <taxon>Bacilli</taxon>
        <taxon>Bacillales</taxon>
        <taxon>Bacillaceae</taxon>
        <taxon>Bacillus</taxon>
    </lineage>
</organism>
<reference evidence="1 2" key="1">
    <citation type="submission" date="2017-08" db="EMBL/GenBank/DDBJ databases">
        <authorList>
            <person name="de Groot N.N."/>
        </authorList>
    </citation>
    <scope>NUCLEOTIDE SEQUENCE [LARGE SCALE GENOMIC DNA]</scope>
    <source>
        <strain evidence="1 2">JC228</strain>
    </source>
</reference>
<evidence type="ECO:0000313" key="2">
    <source>
        <dbReference type="Proteomes" id="UP000219546"/>
    </source>
</evidence>
<dbReference type="AlphaFoldDB" id="A0A285CW59"/>
<protein>
    <submittedName>
        <fullName evidence="1">Uncharacterized protein</fullName>
    </submittedName>
</protein>
<keyword evidence="2" id="KW-1185">Reference proteome</keyword>
<evidence type="ECO:0000313" key="1">
    <source>
        <dbReference type="EMBL" id="SNX71782.1"/>
    </source>
</evidence>
<gene>
    <name evidence="1" type="ORF">SAMN05877753_105374</name>
</gene>
<proteinExistence type="predicted"/>
<dbReference type="RefSeq" id="WP_097159159.1">
    <property type="nucleotide sequence ID" value="NZ_JBEPMQ010000019.1"/>
</dbReference>
<sequence>MRSLTMSRFDEEIEEPLVLGDCEGCGLEVYEYDEHFDYEGDLIHNDASCVMEYFKNLAFLNG</sequence>
<dbReference type="EMBL" id="OAOP01000005">
    <property type="protein sequence ID" value="SNX71782.1"/>
    <property type="molecule type" value="Genomic_DNA"/>
</dbReference>
<accession>A0A285CW59</accession>
<dbReference type="Proteomes" id="UP000219546">
    <property type="component" value="Unassembled WGS sequence"/>
</dbReference>
<name>A0A285CW59_9BACI</name>
<dbReference type="OrthoDB" id="2928188at2"/>